<dbReference type="Pfam" id="PF05099">
    <property type="entry name" value="TerB"/>
    <property type="match status" value="1"/>
</dbReference>
<sequence>MSKDAFSERGQALEDEFFRRVDKRLLAELKAKDALQSDRKQLQEATGITNPDLLDELLAAGASAESIAAISLVPLVLVAWADGNVAPEERSPIIEAAKEKGITSDSPAAALLEQWLSVKPSRKLITTWQHYIAAVMDQMSVETQAALRSDLIGRAQAVANAAGGVLGFGKVSADEKRVLNELEQTLAR</sequence>
<organism evidence="2 3">
    <name type="scientific">Novipirellula galeiformis</name>
    <dbReference type="NCBI Taxonomy" id="2528004"/>
    <lineage>
        <taxon>Bacteria</taxon>
        <taxon>Pseudomonadati</taxon>
        <taxon>Planctomycetota</taxon>
        <taxon>Planctomycetia</taxon>
        <taxon>Pirellulales</taxon>
        <taxon>Pirellulaceae</taxon>
        <taxon>Novipirellula</taxon>
    </lineage>
</organism>
<reference evidence="2 3" key="1">
    <citation type="submission" date="2019-02" db="EMBL/GenBank/DDBJ databases">
        <title>Deep-cultivation of Planctomycetes and their phenomic and genomic characterization uncovers novel biology.</title>
        <authorList>
            <person name="Wiegand S."/>
            <person name="Jogler M."/>
            <person name="Boedeker C."/>
            <person name="Pinto D."/>
            <person name="Vollmers J."/>
            <person name="Rivas-Marin E."/>
            <person name="Kohn T."/>
            <person name="Peeters S.H."/>
            <person name="Heuer A."/>
            <person name="Rast P."/>
            <person name="Oberbeckmann S."/>
            <person name="Bunk B."/>
            <person name="Jeske O."/>
            <person name="Meyerdierks A."/>
            <person name="Storesund J.E."/>
            <person name="Kallscheuer N."/>
            <person name="Luecker S."/>
            <person name="Lage O.M."/>
            <person name="Pohl T."/>
            <person name="Merkel B.J."/>
            <person name="Hornburger P."/>
            <person name="Mueller R.-W."/>
            <person name="Bruemmer F."/>
            <person name="Labrenz M."/>
            <person name="Spormann A.M."/>
            <person name="Op Den Camp H."/>
            <person name="Overmann J."/>
            <person name="Amann R."/>
            <person name="Jetten M.S.M."/>
            <person name="Mascher T."/>
            <person name="Medema M.H."/>
            <person name="Devos D.P."/>
            <person name="Kaster A.-K."/>
            <person name="Ovreas L."/>
            <person name="Rohde M."/>
            <person name="Galperin M.Y."/>
            <person name="Jogler C."/>
        </authorList>
    </citation>
    <scope>NUCLEOTIDE SEQUENCE [LARGE SCALE GENOMIC DNA]</scope>
    <source>
        <strain evidence="2 3">Pla52o</strain>
    </source>
</reference>
<dbReference type="SUPFAM" id="SSF158682">
    <property type="entry name" value="TerB-like"/>
    <property type="match status" value="1"/>
</dbReference>
<dbReference type="AlphaFoldDB" id="A0A5C6C9Z9"/>
<dbReference type="InterPro" id="IPR029024">
    <property type="entry name" value="TerB-like"/>
</dbReference>
<keyword evidence="3" id="KW-1185">Reference proteome</keyword>
<comment type="caution">
    <text evidence="2">The sequence shown here is derived from an EMBL/GenBank/DDBJ whole genome shotgun (WGS) entry which is preliminary data.</text>
</comment>
<dbReference type="EMBL" id="SJPT01000007">
    <property type="protein sequence ID" value="TWU20962.1"/>
    <property type="molecule type" value="Genomic_DNA"/>
</dbReference>
<dbReference type="InterPro" id="IPR007791">
    <property type="entry name" value="DjlA_N"/>
</dbReference>
<name>A0A5C6C9Z9_9BACT</name>
<evidence type="ECO:0000313" key="3">
    <source>
        <dbReference type="Proteomes" id="UP000316304"/>
    </source>
</evidence>
<feature type="domain" description="Co-chaperone DjlA N-terminal" evidence="1">
    <location>
        <begin position="74"/>
        <end position="186"/>
    </location>
</feature>
<proteinExistence type="predicted"/>
<protein>
    <recommendedName>
        <fullName evidence="1">Co-chaperone DjlA N-terminal domain-containing protein</fullName>
    </recommendedName>
</protein>
<gene>
    <name evidence="2" type="ORF">Pla52o_39940</name>
</gene>
<evidence type="ECO:0000313" key="2">
    <source>
        <dbReference type="EMBL" id="TWU20962.1"/>
    </source>
</evidence>
<dbReference type="Proteomes" id="UP000316304">
    <property type="component" value="Unassembled WGS sequence"/>
</dbReference>
<dbReference type="Gene3D" id="1.10.3680.10">
    <property type="entry name" value="TerB-like"/>
    <property type="match status" value="1"/>
</dbReference>
<evidence type="ECO:0000259" key="1">
    <source>
        <dbReference type="Pfam" id="PF05099"/>
    </source>
</evidence>
<accession>A0A5C6C9Z9</accession>